<dbReference type="Proteomes" id="UP000003613">
    <property type="component" value="Unassembled WGS sequence"/>
</dbReference>
<dbReference type="HOGENOM" id="CLU_3292420_0_0_3"/>
<evidence type="ECO:0000313" key="1">
    <source>
        <dbReference type="EMBL" id="CCI17341.1"/>
    </source>
</evidence>
<sequence length="42" mass="4801">MAQVYAALTYYHTNKETIESEIADEAAEADRLESLHYSSSYE</sequence>
<proteinExistence type="predicted"/>
<name>I4H5L7_MICAE</name>
<protein>
    <submittedName>
        <fullName evidence="1">Uncharacterized protein</fullName>
    </submittedName>
</protein>
<accession>I4H5L7</accession>
<dbReference type="AlphaFoldDB" id="I4H5L7"/>
<dbReference type="EMBL" id="CAIM01000187">
    <property type="protein sequence ID" value="CCI17341.1"/>
    <property type="molecule type" value="Genomic_DNA"/>
</dbReference>
<evidence type="ECO:0000313" key="2">
    <source>
        <dbReference type="Proteomes" id="UP000003613"/>
    </source>
</evidence>
<comment type="caution">
    <text evidence="1">The sequence shown here is derived from an EMBL/GenBank/DDBJ whole genome shotgun (WGS) entry which is preliminary data.</text>
</comment>
<gene>
    <name evidence="1" type="ORF">MICAF_2670007</name>
</gene>
<organism evidence="1 2">
    <name type="scientific">Microcystis aeruginosa PCC 9807</name>
    <dbReference type="NCBI Taxonomy" id="1160283"/>
    <lineage>
        <taxon>Bacteria</taxon>
        <taxon>Bacillati</taxon>
        <taxon>Cyanobacteriota</taxon>
        <taxon>Cyanophyceae</taxon>
        <taxon>Oscillatoriophycideae</taxon>
        <taxon>Chroococcales</taxon>
        <taxon>Microcystaceae</taxon>
        <taxon>Microcystis</taxon>
    </lineage>
</organism>
<reference evidence="1 2" key="1">
    <citation type="submission" date="2012-04" db="EMBL/GenBank/DDBJ databases">
        <authorList>
            <person name="Genoscope - CEA"/>
        </authorList>
    </citation>
    <scope>NUCLEOTIDE SEQUENCE [LARGE SCALE GENOMIC DNA]</scope>
    <source>
        <strain evidence="1 2">9807</strain>
    </source>
</reference>